<protein>
    <submittedName>
        <fullName evidence="2">Similar to protein phosphatase 2A regulatory subunit B</fullName>
    </submittedName>
</protein>
<dbReference type="GO" id="GO:0007165">
    <property type="term" value="P:signal transduction"/>
    <property type="evidence" value="ECO:0007669"/>
    <property type="project" value="InterPro"/>
</dbReference>
<evidence type="ECO:0000256" key="1">
    <source>
        <dbReference type="SAM" id="MobiDB-lite"/>
    </source>
</evidence>
<dbReference type="InterPro" id="IPR011989">
    <property type="entry name" value="ARM-like"/>
</dbReference>
<feature type="region of interest" description="Disordered" evidence="1">
    <location>
        <begin position="646"/>
        <end position="665"/>
    </location>
</feature>
<feature type="compositionally biased region" description="Low complexity" evidence="1">
    <location>
        <begin position="648"/>
        <end position="665"/>
    </location>
</feature>
<feature type="compositionally biased region" description="Low complexity" evidence="1">
    <location>
        <begin position="68"/>
        <end position="80"/>
    </location>
</feature>
<dbReference type="Proteomes" id="UP000007014">
    <property type="component" value="Chromosome 5"/>
</dbReference>
<dbReference type="AlphaFoldDB" id="M1VFM1"/>
<proteinExistence type="predicted"/>
<dbReference type="EMBL" id="AP006487">
    <property type="protein sequence ID" value="BAM79328.1"/>
    <property type="molecule type" value="Genomic_DNA"/>
</dbReference>
<feature type="region of interest" description="Disordered" evidence="1">
    <location>
        <begin position="63"/>
        <end position="137"/>
    </location>
</feature>
<dbReference type="GO" id="GO:0000159">
    <property type="term" value="C:protein phosphatase type 2A complex"/>
    <property type="evidence" value="ECO:0007669"/>
    <property type="project" value="InterPro"/>
</dbReference>
<dbReference type="KEGG" id="cme:CYME_CME108C"/>
<dbReference type="PANTHER" id="PTHR10257">
    <property type="entry name" value="SERINE/THREONINE PROTEIN PHOSPHATASE 2A PP2A REGULATORY SUBUNIT B"/>
    <property type="match status" value="1"/>
</dbReference>
<dbReference type="Gene3D" id="1.25.10.10">
    <property type="entry name" value="Leucine-rich Repeat Variant"/>
    <property type="match status" value="1"/>
</dbReference>
<reference evidence="2 3" key="1">
    <citation type="journal article" date="2004" name="Nature">
        <title>Genome sequence of the ultrasmall unicellular red alga Cyanidioschyzon merolae 10D.</title>
        <authorList>
            <person name="Matsuzaki M."/>
            <person name="Misumi O."/>
            <person name="Shin-i T."/>
            <person name="Maruyama S."/>
            <person name="Takahara M."/>
            <person name="Miyagishima S."/>
            <person name="Mori T."/>
            <person name="Nishida K."/>
            <person name="Yagisawa F."/>
            <person name="Nishida K."/>
            <person name="Yoshida Y."/>
            <person name="Nishimura Y."/>
            <person name="Nakao S."/>
            <person name="Kobayashi T."/>
            <person name="Momoyama Y."/>
            <person name="Higashiyama T."/>
            <person name="Minoda A."/>
            <person name="Sano M."/>
            <person name="Nomoto H."/>
            <person name="Oishi K."/>
            <person name="Hayashi H."/>
            <person name="Ohta F."/>
            <person name="Nishizaka S."/>
            <person name="Haga S."/>
            <person name="Miura S."/>
            <person name="Morishita T."/>
            <person name="Kabeya Y."/>
            <person name="Terasawa K."/>
            <person name="Suzuki Y."/>
            <person name="Ishii Y."/>
            <person name="Asakawa S."/>
            <person name="Takano H."/>
            <person name="Ohta N."/>
            <person name="Kuroiwa H."/>
            <person name="Tanaka K."/>
            <person name="Shimizu N."/>
            <person name="Sugano S."/>
            <person name="Sato N."/>
            <person name="Nozaki H."/>
            <person name="Ogasawara N."/>
            <person name="Kohara Y."/>
            <person name="Kuroiwa T."/>
        </authorList>
    </citation>
    <scope>NUCLEOTIDE SEQUENCE [LARGE SCALE GENOMIC DNA]</scope>
    <source>
        <strain evidence="2 3">10D</strain>
    </source>
</reference>
<dbReference type="SUPFAM" id="SSF48371">
    <property type="entry name" value="ARM repeat"/>
    <property type="match status" value="2"/>
</dbReference>
<dbReference type="eggNOG" id="KOG2085">
    <property type="taxonomic scope" value="Eukaryota"/>
</dbReference>
<sequence>MNELAEQEGVQRSRTAARPIRPLSRAWSAGSMGFGEHHQASWVTPEYESTTIGVSARKPQLERPIACGGSSKVASGSVAGERGASNASPLPPPHETPEPHFPEQTERVSLELEPSPDSFLQDEPELRKTTGADRNGAALRSQSLQRALDALVQPYAPPQREQRRTRVTETQRAQPASPSIEACGSTRITSEQRIVAQTERPLWNDNTGALRRPVQQLHPRHELFVQMMRDLGAFEGTSSRGNGDTSGEAAALTLSEILNLPPIRTIVDDEARARAIALKLEFCTVVPSLPEWIAETEYNQRVERWLHYRHAQALQSLRTMVAISDQLEPESSESVQEESKRQPIGGEHGNLGGMYVGLLAHKSSRAGSIERTSPPRMRASRSAPALGQLACEDTMLEGRAALRNVVERFTRLATNKNACRAAAEQQGVAPGDTQQGTVAGLEVPRTTQHSGTGVVCSAGASAAPAASSIGALSGSTAPDRSVLPEESSSPTLSAMPATTTTDEPGDYKQEPLIRTPADLMDLKRAVLADLLDAAEQARQHGESAFTGIWKEQEREQASAPPSPRMPFIFQITSSGNALERPVRDAGMSAASWSCRSQTSSSFFCYPLLSKWVRFFAANLFRPLPLRKRLAEPEYLSERETPTLHYVSERSSSSRASAARPGSPAPVEGAAARGCVADIDHVVFVDDELTNPWNLLDPVWPHLELVYSLFIEFSLCRIGQVPEGVQLGEELAAKHFNERFLHALLSLFVSEDPRERDALRTVVHRLYARYAALRPSIRKVMAEVVFARPIAEDDVFRQISWFPHCAHMRTSSALARTTCPAETRSRSERYPQRARCTNLPESAALAADCGLRVQNTEVFLAGSHPAAIWGGLCYNGVSEALDILAAIVAGFSTPLREEHRYYFRRVLLPMHKARGLARYHRELTMCIVFYVSKDVSLGVEAIRTLLRHWPQTSARKQLLFLTEMNDILTACGIALSRSADTARQRTAHPGTIQSSRRRVAFHGRYAMIAERSRQQQQQQQQQSAHINLVSLVNQFAVLVPAIFSRLAECICSSQMDVSERAIYMVSNQELIGELVEKYRAQVYPILVPAVYRTSSEHWSQEVRHMATVLAGLLEQLDVDRFRQWARAGHMESPSQTSPCHAERESQDLHRMLSYAS</sequence>
<feature type="region of interest" description="Disordered" evidence="1">
    <location>
        <begin position="328"/>
        <end position="347"/>
    </location>
</feature>
<evidence type="ECO:0000313" key="2">
    <source>
        <dbReference type="EMBL" id="BAM79328.1"/>
    </source>
</evidence>
<feature type="region of interest" description="Disordered" evidence="1">
    <location>
        <begin position="151"/>
        <end position="182"/>
    </location>
</feature>
<evidence type="ECO:0000313" key="3">
    <source>
        <dbReference type="Proteomes" id="UP000007014"/>
    </source>
</evidence>
<dbReference type="RefSeq" id="XP_005535614.1">
    <property type="nucleotide sequence ID" value="XM_005535557.1"/>
</dbReference>
<dbReference type="Gramene" id="CME108CT">
    <property type="protein sequence ID" value="CME108CT"/>
    <property type="gene ID" value="CME108C"/>
</dbReference>
<feature type="compositionally biased region" description="Basic and acidic residues" evidence="1">
    <location>
        <begin position="160"/>
        <end position="169"/>
    </location>
</feature>
<dbReference type="STRING" id="280699.M1VFM1"/>
<feature type="region of interest" description="Disordered" evidence="1">
    <location>
        <begin position="1"/>
        <end position="21"/>
    </location>
</feature>
<dbReference type="GO" id="GO:0019888">
    <property type="term" value="F:protein phosphatase regulator activity"/>
    <property type="evidence" value="ECO:0007669"/>
    <property type="project" value="InterPro"/>
</dbReference>
<reference evidence="2 3" key="2">
    <citation type="journal article" date="2007" name="BMC Biol.">
        <title>A 100%-complete sequence reveals unusually simple genomic features in the hot-spring red alga Cyanidioschyzon merolae.</title>
        <authorList>
            <person name="Nozaki H."/>
            <person name="Takano H."/>
            <person name="Misumi O."/>
            <person name="Terasawa K."/>
            <person name="Matsuzaki M."/>
            <person name="Maruyama S."/>
            <person name="Nishida K."/>
            <person name="Yagisawa F."/>
            <person name="Yoshida Y."/>
            <person name="Fujiwara T."/>
            <person name="Takio S."/>
            <person name="Tamura K."/>
            <person name="Chung S.J."/>
            <person name="Nakamura S."/>
            <person name="Kuroiwa H."/>
            <person name="Tanaka K."/>
            <person name="Sato N."/>
            <person name="Kuroiwa T."/>
        </authorList>
    </citation>
    <scope>NUCLEOTIDE SEQUENCE [LARGE SCALE GENOMIC DNA]</scope>
    <source>
        <strain evidence="2 3">10D</strain>
    </source>
</reference>
<dbReference type="GeneID" id="16992876"/>
<feature type="compositionally biased region" description="Polar residues" evidence="1">
    <location>
        <begin position="486"/>
        <end position="502"/>
    </location>
</feature>
<dbReference type="InterPro" id="IPR016024">
    <property type="entry name" value="ARM-type_fold"/>
</dbReference>
<dbReference type="HOGENOM" id="CLU_276001_0_0_1"/>
<keyword evidence="3" id="KW-1185">Reference proteome</keyword>
<feature type="compositionally biased region" description="Basic and acidic residues" evidence="1">
    <location>
        <begin position="95"/>
        <end position="110"/>
    </location>
</feature>
<accession>M1VFM1</accession>
<gene>
    <name evidence="2" type="ORF">CYME_CME108C</name>
</gene>
<dbReference type="PANTHER" id="PTHR10257:SF3">
    <property type="entry name" value="SERINE_THREONINE-PROTEIN PHOSPHATASE 2A 56 KDA REGULATORY SUBUNIT GAMMA ISOFORM"/>
    <property type="match status" value="1"/>
</dbReference>
<feature type="region of interest" description="Disordered" evidence="1">
    <location>
        <begin position="471"/>
        <end position="510"/>
    </location>
</feature>
<name>M1VFM1_CYAM1</name>
<organism evidence="2 3">
    <name type="scientific">Cyanidioschyzon merolae (strain NIES-3377 / 10D)</name>
    <name type="common">Unicellular red alga</name>
    <dbReference type="NCBI Taxonomy" id="280699"/>
    <lineage>
        <taxon>Eukaryota</taxon>
        <taxon>Rhodophyta</taxon>
        <taxon>Bangiophyceae</taxon>
        <taxon>Cyanidiales</taxon>
        <taxon>Cyanidiaceae</taxon>
        <taxon>Cyanidioschyzon</taxon>
    </lineage>
</organism>
<dbReference type="OrthoDB" id="10264446at2759"/>
<dbReference type="Pfam" id="PF01603">
    <property type="entry name" value="B56"/>
    <property type="match status" value="3"/>
</dbReference>
<dbReference type="InterPro" id="IPR002554">
    <property type="entry name" value="PP2A_B56"/>
</dbReference>